<evidence type="ECO:0000256" key="20">
    <source>
        <dbReference type="ARBA" id="ARBA00049909"/>
    </source>
</evidence>
<dbReference type="AlphaFoldDB" id="A0A8C0LRQ1"/>
<dbReference type="InterPro" id="IPR009023">
    <property type="entry name" value="HMG_CoA_Rdtase_NAD(P)-bd_sf"/>
</dbReference>
<evidence type="ECO:0000256" key="13">
    <source>
        <dbReference type="ARBA" id="ARBA00023011"/>
    </source>
</evidence>
<dbReference type="UniPathway" id="UPA00058">
    <property type="reaction ID" value="UER00103"/>
</dbReference>
<dbReference type="Proteomes" id="UP000694391">
    <property type="component" value="Unplaced"/>
</dbReference>
<dbReference type="FunFam" id="3.90.770.10:FF:000002">
    <property type="entry name" value="3-hydroxy-3-methylglutaryl coenzyme A reductase"/>
    <property type="match status" value="1"/>
</dbReference>
<evidence type="ECO:0000256" key="16">
    <source>
        <dbReference type="ARBA" id="ARBA00023166"/>
    </source>
</evidence>
<evidence type="ECO:0000256" key="3">
    <source>
        <dbReference type="ARBA" id="ARBA00005084"/>
    </source>
</evidence>
<dbReference type="PANTHER" id="PTHR10572:SF24">
    <property type="entry name" value="3-HYDROXY-3-METHYLGLUTARYL-COENZYME A REDUCTASE"/>
    <property type="match status" value="1"/>
</dbReference>
<reference evidence="23" key="1">
    <citation type="submission" date="2025-08" db="UniProtKB">
        <authorList>
            <consortium name="Ensembl"/>
        </authorList>
    </citation>
    <scope>IDENTIFICATION</scope>
</reference>
<keyword evidence="5" id="KW-0153">Cholesterol metabolism</keyword>
<feature type="transmembrane region" description="Helical" evidence="21">
    <location>
        <begin position="172"/>
        <end position="192"/>
    </location>
</feature>
<proteinExistence type="inferred from homology"/>
<evidence type="ECO:0000256" key="4">
    <source>
        <dbReference type="ARBA" id="ARBA00007661"/>
    </source>
</evidence>
<dbReference type="SUPFAM" id="SSF56542">
    <property type="entry name" value="Substrate-binding domain of HMG-CoA reductase"/>
    <property type="match status" value="1"/>
</dbReference>
<dbReference type="FunFam" id="3.30.70.420:FF:000001">
    <property type="entry name" value="3-hydroxy-3-methylglutaryl coenzyme A reductase"/>
    <property type="match status" value="1"/>
</dbReference>
<feature type="domain" description="SSD" evidence="22">
    <location>
        <begin position="61"/>
        <end position="187"/>
    </location>
</feature>
<dbReference type="InterPro" id="IPR053958">
    <property type="entry name" value="HMGCR/SNAP/NPC1-like_SSD"/>
</dbReference>
<dbReference type="InterPro" id="IPR023076">
    <property type="entry name" value="HMG_CoA_Rdtase_CS"/>
</dbReference>
<dbReference type="CDD" id="cd00643">
    <property type="entry name" value="HMG-CoA_reductase_classI"/>
    <property type="match status" value="1"/>
</dbReference>
<dbReference type="Ensembl" id="ENSCAFT00020037546.1">
    <property type="protein sequence ID" value="ENSCAFP00020032512.1"/>
    <property type="gene ID" value="ENSCAFG00020024948.1"/>
</dbReference>
<keyword evidence="14 21" id="KW-0472">Membrane</keyword>
<dbReference type="PANTHER" id="PTHR10572">
    <property type="entry name" value="3-HYDROXY-3-METHYLGLUTARYL-COENZYME A REDUCTASE"/>
    <property type="match status" value="1"/>
</dbReference>
<evidence type="ECO:0000256" key="17">
    <source>
        <dbReference type="ARBA" id="ARBA00023180"/>
    </source>
</evidence>
<keyword evidence="10" id="KW-0444">Lipid biosynthesis</keyword>
<evidence type="ECO:0000313" key="23">
    <source>
        <dbReference type="Ensembl" id="ENSCAFP00020032512.1"/>
    </source>
</evidence>
<dbReference type="InterPro" id="IPR023282">
    <property type="entry name" value="HMG_CoA_Rdtase_N"/>
</dbReference>
<evidence type="ECO:0000256" key="21">
    <source>
        <dbReference type="RuleBase" id="RU361219"/>
    </source>
</evidence>
<comment type="catalytic activity">
    <reaction evidence="20">
        <text>(R)-mevalonate + 2 NADP(+) + CoA = (3S)-3-hydroxy-3-methylglutaryl-CoA + 2 NADPH + 2 H(+)</text>
        <dbReference type="Rhea" id="RHEA:15989"/>
        <dbReference type="ChEBI" id="CHEBI:15378"/>
        <dbReference type="ChEBI" id="CHEBI:36464"/>
        <dbReference type="ChEBI" id="CHEBI:43074"/>
        <dbReference type="ChEBI" id="CHEBI:57287"/>
        <dbReference type="ChEBI" id="CHEBI:57783"/>
        <dbReference type="ChEBI" id="CHEBI:58349"/>
        <dbReference type="EC" id="1.1.1.34"/>
    </reaction>
    <physiologicalReaction direction="right-to-left" evidence="20">
        <dbReference type="Rhea" id="RHEA:15991"/>
    </physiologicalReaction>
</comment>
<keyword evidence="13" id="KW-0756">Sterol biosynthesis</keyword>
<evidence type="ECO:0000256" key="2">
    <source>
        <dbReference type="ARBA" id="ARBA00004585"/>
    </source>
</evidence>
<dbReference type="InterPro" id="IPR004816">
    <property type="entry name" value="HMG_CoA_Rdtase_metazoan"/>
</dbReference>
<evidence type="ECO:0000256" key="14">
    <source>
        <dbReference type="ARBA" id="ARBA00023136"/>
    </source>
</evidence>
<organism evidence="23 24">
    <name type="scientific">Canis lupus dingo</name>
    <name type="common">dingo</name>
    <dbReference type="NCBI Taxonomy" id="286419"/>
    <lineage>
        <taxon>Eukaryota</taxon>
        <taxon>Metazoa</taxon>
        <taxon>Chordata</taxon>
        <taxon>Craniata</taxon>
        <taxon>Vertebrata</taxon>
        <taxon>Euteleostomi</taxon>
        <taxon>Mammalia</taxon>
        <taxon>Eutheria</taxon>
        <taxon>Laurasiatheria</taxon>
        <taxon>Carnivora</taxon>
        <taxon>Caniformia</taxon>
        <taxon>Canidae</taxon>
        <taxon>Canis</taxon>
    </lineage>
</organism>
<dbReference type="Gene3D" id="3.90.770.10">
    <property type="entry name" value="3-hydroxy-3-methylglutaryl-coenzyme A Reductase, Chain A, domain 2"/>
    <property type="match status" value="1"/>
</dbReference>
<evidence type="ECO:0000256" key="18">
    <source>
        <dbReference type="ARBA" id="ARBA00023221"/>
    </source>
</evidence>
<keyword evidence="8 21" id="KW-0256">Endoplasmic reticulum</keyword>
<evidence type="ECO:0000256" key="10">
    <source>
        <dbReference type="ARBA" id="ARBA00022955"/>
    </source>
</evidence>
<sequence length="835" mass="92145">MLSRLFRMHGLFVASHPWEVIVGTVTLTICMMSMNMFTGNDKICGWNYECPKFEEDVLSSDIIILTITRCIAILYIYFQFQNLRQLGSKYILGIAGLFTIFSSFVFSTVVIHFLDKELTGLNEALPFFLLLIDLSRASALAKFALSSNSQDEVRENIARGMAILGPTFTLDALVECLVIGVGTMSGLFYLFIHERHRKRERGRDIGKGKSSHFARVLEEEENKPNPVTQRVKMIMSLGLVLVHAHSRWIADPSPQNSTSENSRVSLGLDENVSKRIEPSVSLWQFYLSKMISMDIEQVVTLGLALLLAVKYIFFEQAETESTLSLKNPITSPVVTPKKVPDDCCRREPVLVRNSHKVHAAEEETRINRERKGDFSFVLFHLICQEVEFILKLMFRSFLRFLSSSHQLLPSPFFIIQLVNAKHIPAYKLETLMETHERGVSIRRQLLSRKLPEPSSLQYLPYRDYNYSLVMGACCENVIGYMPIPVGVAGPLCLDGKEFQVPMATTEGCLVASTNRGCRAIGLGGGASSRILADGMTRGPVVRLPRACDSAEVKAWLETPEGFTVIKEAFDSTSRFARLQKLHMSMAGRNLYIRFQSRSGDAMGMNMISKGTEKALSKLHEHFPEMQILAVSGNYCTDKKPAAINWIEGRGKSVVCEAVIPAKVVREVLKTTTEAMIEVNINKNLVGSAMAGSIGGYNAHAANIVTAIYIACGQDAAQNVGSSNCITLMEASGPTNEDLYISCTMPSIEIGTVGGGTNLLPQQACLQMLGVQGACKDNPGENARQLARIVCGTVMAGELSLMAALAAGHLVKSHMIHNRSKINLQDLQGTCAKKAA</sequence>
<evidence type="ECO:0000256" key="19">
    <source>
        <dbReference type="ARBA" id="ARBA00046546"/>
    </source>
</evidence>
<keyword evidence="15" id="KW-0576">Peroxisome</keyword>
<feature type="transmembrane region" description="Helical" evidence="21">
    <location>
        <begin position="20"/>
        <end position="37"/>
    </location>
</feature>
<dbReference type="EC" id="1.1.1.34" evidence="21"/>
<dbReference type="GO" id="GO:0050661">
    <property type="term" value="F:NADP binding"/>
    <property type="evidence" value="ECO:0007669"/>
    <property type="project" value="InterPro"/>
</dbReference>
<dbReference type="PROSITE" id="PS50156">
    <property type="entry name" value="SSD"/>
    <property type="match status" value="1"/>
</dbReference>
<dbReference type="InterPro" id="IPR000731">
    <property type="entry name" value="SSD"/>
</dbReference>
<feature type="transmembrane region" description="Helical" evidence="21">
    <location>
        <begin position="298"/>
        <end position="314"/>
    </location>
</feature>
<dbReference type="FunFam" id="1.10.3270.10:FF:000001">
    <property type="entry name" value="3-hydroxy-3-methylglutaryl coenzyme A reductase"/>
    <property type="match status" value="1"/>
</dbReference>
<dbReference type="GO" id="GO:0006695">
    <property type="term" value="P:cholesterol biosynthetic process"/>
    <property type="evidence" value="ECO:0007669"/>
    <property type="project" value="UniProtKB-KW"/>
</dbReference>
<dbReference type="PROSITE" id="PS00066">
    <property type="entry name" value="HMG_COA_REDUCTASE_1"/>
    <property type="match status" value="1"/>
</dbReference>
<evidence type="ECO:0000256" key="6">
    <source>
        <dbReference type="ARBA" id="ARBA00022692"/>
    </source>
</evidence>
<dbReference type="GO" id="GO:0015936">
    <property type="term" value="P:coenzyme A metabolic process"/>
    <property type="evidence" value="ECO:0007669"/>
    <property type="project" value="InterPro"/>
</dbReference>
<evidence type="ECO:0000313" key="24">
    <source>
        <dbReference type="Proteomes" id="UP000694391"/>
    </source>
</evidence>
<dbReference type="PROSITE" id="PS01192">
    <property type="entry name" value="HMG_COA_REDUCTASE_3"/>
    <property type="match status" value="1"/>
</dbReference>
<dbReference type="SUPFAM" id="SSF55035">
    <property type="entry name" value="NAD-binding domain of HMG-CoA reductase"/>
    <property type="match status" value="1"/>
</dbReference>
<dbReference type="GO" id="GO:0005778">
    <property type="term" value="C:peroxisomal membrane"/>
    <property type="evidence" value="ECO:0007669"/>
    <property type="project" value="UniProtKB-SubCell"/>
</dbReference>
<dbReference type="NCBIfam" id="TIGR00533">
    <property type="entry name" value="HMG_CoA_R_NADP"/>
    <property type="match status" value="1"/>
</dbReference>
<keyword evidence="11 21" id="KW-1133">Transmembrane helix</keyword>
<dbReference type="GO" id="GO:0004420">
    <property type="term" value="F:hydroxymethylglutaryl-CoA reductase (NADPH) activity"/>
    <property type="evidence" value="ECO:0007669"/>
    <property type="project" value="UniProtKB-EC"/>
</dbReference>
<evidence type="ECO:0000256" key="8">
    <source>
        <dbReference type="ARBA" id="ARBA00022824"/>
    </source>
</evidence>
<comment type="pathway">
    <text evidence="3 21">Metabolic intermediate biosynthesis; (R)-mevalonate biosynthesis; (R)-mevalonate from acetyl-CoA: step 3/3.</text>
</comment>
<dbReference type="Pfam" id="PF12349">
    <property type="entry name" value="Sterol-sensing"/>
    <property type="match status" value="1"/>
</dbReference>
<dbReference type="InterPro" id="IPR002202">
    <property type="entry name" value="HMG_CoA_Rdtase"/>
</dbReference>
<protein>
    <recommendedName>
        <fullName evidence="21">3-hydroxy-3-methylglutaryl coenzyme A reductase</fullName>
        <shortName evidence="21">HMG-CoA reductase</shortName>
        <ecNumber evidence="21">1.1.1.34</ecNumber>
    </recommendedName>
</protein>
<dbReference type="GeneTree" id="ENSGT00940000155305"/>
<evidence type="ECO:0000256" key="15">
    <source>
        <dbReference type="ARBA" id="ARBA00023140"/>
    </source>
</evidence>
<keyword evidence="7" id="KW-0152">Cholesterol biosynthesis</keyword>
<feature type="transmembrane region" description="Helical" evidence="21">
    <location>
        <begin position="57"/>
        <end position="78"/>
    </location>
</feature>
<dbReference type="InterPro" id="IPR009029">
    <property type="entry name" value="HMG_CoA_Rdtase_sub-bd_dom_sf"/>
</dbReference>
<keyword evidence="18" id="KW-0753">Steroid metabolism</keyword>
<evidence type="ECO:0000256" key="9">
    <source>
        <dbReference type="ARBA" id="ARBA00022857"/>
    </source>
</evidence>
<keyword evidence="10" id="KW-0752">Steroid biosynthesis</keyword>
<gene>
    <name evidence="23" type="primary">HMGCR</name>
</gene>
<evidence type="ECO:0000256" key="5">
    <source>
        <dbReference type="ARBA" id="ARBA00022548"/>
    </source>
</evidence>
<dbReference type="Gene3D" id="1.10.3270.10">
    <property type="entry name" value="HMGR, N-terminal domain"/>
    <property type="match status" value="1"/>
</dbReference>
<comment type="similarity">
    <text evidence="4 21">Belongs to the HMG-CoA reductase family.</text>
</comment>
<dbReference type="InterPro" id="IPR004554">
    <property type="entry name" value="HMG_CoA_Rdtase_eu_arc"/>
</dbReference>
<dbReference type="InterPro" id="IPR023074">
    <property type="entry name" value="HMG_CoA_Rdtase_cat_sf"/>
</dbReference>
<dbReference type="GO" id="GO:0008299">
    <property type="term" value="P:isoprenoid biosynthetic process"/>
    <property type="evidence" value="ECO:0007669"/>
    <property type="project" value="InterPro"/>
</dbReference>
<dbReference type="GO" id="GO:0005789">
    <property type="term" value="C:endoplasmic reticulum membrane"/>
    <property type="evidence" value="ECO:0007669"/>
    <property type="project" value="UniProtKB-SubCell"/>
</dbReference>
<keyword evidence="6 21" id="KW-0812">Transmembrane</keyword>
<evidence type="ECO:0000256" key="1">
    <source>
        <dbReference type="ARBA" id="ARBA00004477"/>
    </source>
</evidence>
<evidence type="ECO:0000256" key="7">
    <source>
        <dbReference type="ARBA" id="ARBA00022778"/>
    </source>
</evidence>
<accession>A0A8C0LRQ1</accession>
<name>A0A8C0LRQ1_CANLU</name>
<reference evidence="23" key="2">
    <citation type="submission" date="2025-09" db="UniProtKB">
        <authorList>
            <consortium name="Ensembl"/>
        </authorList>
    </citation>
    <scope>IDENTIFICATION</scope>
</reference>
<keyword evidence="17" id="KW-0325">Glycoprotein</keyword>
<dbReference type="PROSITE" id="PS50065">
    <property type="entry name" value="HMG_COA_REDUCTASE_4"/>
    <property type="match status" value="1"/>
</dbReference>
<evidence type="ECO:0000256" key="11">
    <source>
        <dbReference type="ARBA" id="ARBA00022989"/>
    </source>
</evidence>
<dbReference type="PROSITE" id="PS00318">
    <property type="entry name" value="HMG_COA_REDUCTASE_2"/>
    <property type="match status" value="1"/>
</dbReference>
<evidence type="ECO:0000256" key="12">
    <source>
        <dbReference type="ARBA" id="ARBA00023002"/>
    </source>
</evidence>
<comment type="subunit">
    <text evidence="19">Homotetramer. Homodimer. Interacts (via its SSD) with INSIG1; the interaction, accelerated by sterols, leads to the recruitment of HMGCR to AMFR/gp78 for its ubiquitination by the sterol-mediated ERAD pathway. Interacts with UBIAD1.</text>
</comment>
<dbReference type="PRINTS" id="PR00071">
    <property type="entry name" value="HMGCOARDTASE"/>
</dbReference>
<feature type="transmembrane region" description="Helical" evidence="21">
    <location>
        <begin position="90"/>
        <end position="114"/>
    </location>
</feature>
<keyword evidence="16" id="KW-1207">Sterol metabolism</keyword>
<keyword evidence="10" id="KW-0443">Lipid metabolism</keyword>
<keyword evidence="24" id="KW-1185">Reference proteome</keyword>
<comment type="subcellular location">
    <subcellularLocation>
        <location evidence="1 21">Endoplasmic reticulum membrane</location>
        <topology evidence="1 21">Multi-pass membrane protein</topology>
    </subcellularLocation>
    <subcellularLocation>
        <location evidence="2">Peroxisome membrane</location>
        <topology evidence="2">Multi-pass membrane protein</topology>
    </subcellularLocation>
</comment>
<keyword evidence="9 21" id="KW-0521">NADP</keyword>
<evidence type="ECO:0000259" key="22">
    <source>
        <dbReference type="PROSITE" id="PS50156"/>
    </source>
</evidence>
<dbReference type="Pfam" id="PF00368">
    <property type="entry name" value="HMG-CoA_red"/>
    <property type="match status" value="1"/>
</dbReference>
<dbReference type="NCBIfam" id="TIGR00920">
    <property type="entry name" value="2A060605"/>
    <property type="match status" value="1"/>
</dbReference>
<dbReference type="Gene3D" id="3.30.70.420">
    <property type="entry name" value="Hydroxymethylglutaryl-CoA reductase, class I/II, NAD/NADP-binding domain"/>
    <property type="match status" value="1"/>
</dbReference>
<keyword evidence="12 21" id="KW-0560">Oxidoreductase</keyword>